<name>A0A0B2UK00_9MICR</name>
<gene>
    <name evidence="1" type="ORF">M896_080080</name>
</gene>
<dbReference type="HOGENOM" id="CLU_260015_0_0_1"/>
<evidence type="ECO:0000313" key="1">
    <source>
        <dbReference type="EMBL" id="KHN69275.1"/>
    </source>
</evidence>
<reference evidence="1 2" key="1">
    <citation type="journal article" date="2014" name="MBio">
        <title>The Ordospora colligata genome; evolution of extreme reduction in microsporidia and host-to-parasite horizontal gene transfer.</title>
        <authorList>
            <person name="Pombert J.-F."/>
            <person name="Haag K.L."/>
            <person name="Beidas S."/>
            <person name="Ebert D."/>
            <person name="Keeling P.J."/>
        </authorList>
    </citation>
    <scope>NUCLEOTIDE SEQUENCE [LARGE SCALE GENOMIC DNA]</scope>
    <source>
        <strain evidence="1 2">OC4</strain>
    </source>
</reference>
<proteinExistence type="predicted"/>
<dbReference type="EMBL" id="JOKQ01000008">
    <property type="protein sequence ID" value="KHN69275.1"/>
    <property type="molecule type" value="Genomic_DNA"/>
</dbReference>
<dbReference type="OrthoDB" id="5148094at2759"/>
<keyword evidence="2" id="KW-1185">Reference proteome</keyword>
<protein>
    <submittedName>
        <fullName evidence="1">Uncharacterized protein</fullName>
    </submittedName>
</protein>
<sequence>MAMDSCSIKTKTNELHRVKEFRDLVNNIKDFSGDEKIAFEYKLILFFEQVFETSKSDIVKYVKIYHDAEPRYLHKQSLSMFMKKNELVNDYVASVFTCISGILPIGFVEILFENECICKYYDKVLQRIYGSMKRTRKRLAIEEHDPYAVKSISKDTISNMMKYPGLMLYFTKHMMQMSEDQRIHLIVNYLKREDFEYYLNVLADECNDVKYKEVLDEYINNGVTAEKSAEYHVFMSLYRYIKTSKDDQLMFKKILRNYNAVKFIEDSIGEMFVSRTIGYIACRADEVEMCRPIIYSVLKASDSREISDIVWNVLKDKRIMFLECIERFKVPIDQSLASILMHSKGIHQSKRVSISKAMSYGEGIYRNEAVQYINDMFVLNEIVDMVLNTQEDERDVLLECIYRKSLLGEFDARVLRIEDAEWIDKTLDEMFKTMDPGMYEVLISNRPEMAFNYCFRHPELRKRYFDGVDKMKCTVEEAIFIHKILKEEFNTKNNCDTMVNSYAGFVYRDENIGNEIYMASVLANPKQIGNTLEFVYLLTLIRPDDAKYYFCEYFKEICSHANCMLMTENDSLSGGVHDVLGFDDLRMVYSIPVYRMLEYIFSTHLKDKYLVYATMDDLINAIYTGEQCFRLLILKAMNSSVVTPQHLVDFIGMVTVLIHDSNGQVCHESRRLLMEIPVASPELKCLKSQMIQSIMDRIYAKSFFDAFKTQQFNHYVCFNGLNLLVQALNTHMKEFRTDVFPILKSLRFFVHPNDLKSVIPVIFEHLSLFVIENAFYNDECCEVVSSLMRFGARISFESLLNSISQSLRVNKFLVKSLRSCSEEVIDEVISEIIRRGSNKQEECEFYIEPFFLAYAPELSVFEKYIPVFTPFLKKLFVDSDHTKQEIAFKAFETMDVTDFLLYCCIVGQWKSRLQCIELFEKKEVADSRMLAMLFILRNDIHSTLRKRAFEIWKSRISNTNLALKDIYTIILGCLKYQGCSGSFHDAIEGALIDIVVKYTKYAEKYVRDVIEHMESGCVDDNIANPLGTGEDLHMLNSVSESEVVEAILIECVKAQKCVDLALEFSIRKCSIGIFKLLLNNSQYRSRVIDVIGERIDDPAICQLFLGNDQLVHDLFLMTKKTFLFKFLSNFHKASLAELLFESEHENAEYIKELMRCSEPSKRMEQLLLAHKPIYTSILYGNLERAQDYGSAVDLFKRAFDALEYMDLTPLIKTQYLEYLLCVSYKNVNELQELVDVLCTVDSIKALERLNEVIGHMNVRDIFAVCGHLLRNYLSYEKREPVITCLKTLDKKYQNSLGVFGLMIDRILRNDKY</sequence>
<dbReference type="VEuPathDB" id="MicrosporidiaDB:M896_080080"/>
<evidence type="ECO:0000313" key="2">
    <source>
        <dbReference type="Proteomes" id="UP000031056"/>
    </source>
</evidence>
<dbReference type="RefSeq" id="XP_014563317.1">
    <property type="nucleotide sequence ID" value="XM_014707831.1"/>
</dbReference>
<dbReference type="InParanoid" id="A0A0B2UK00"/>
<accession>A0A0B2UK00</accession>
<dbReference type="Proteomes" id="UP000031056">
    <property type="component" value="Unassembled WGS sequence"/>
</dbReference>
<dbReference type="GeneID" id="26262048"/>
<comment type="caution">
    <text evidence="1">The sequence shown here is derived from an EMBL/GenBank/DDBJ whole genome shotgun (WGS) entry which is preliminary data.</text>
</comment>
<organism evidence="1 2">
    <name type="scientific">Ordospora colligata OC4</name>
    <dbReference type="NCBI Taxonomy" id="1354746"/>
    <lineage>
        <taxon>Eukaryota</taxon>
        <taxon>Fungi</taxon>
        <taxon>Fungi incertae sedis</taxon>
        <taxon>Microsporidia</taxon>
        <taxon>Ordosporidae</taxon>
        <taxon>Ordospora</taxon>
    </lineage>
</organism>